<dbReference type="PANTHER" id="PTHR42982">
    <property type="entry name" value="SEC-INDEPENDENT PROTEIN TRANSLOCASE PROTEIN TATA"/>
    <property type="match status" value="1"/>
</dbReference>
<name>E0XYA4_9SPIR</name>
<dbReference type="EMBL" id="GU474919">
    <property type="protein sequence ID" value="ADI19384.1"/>
    <property type="molecule type" value="Genomic_DNA"/>
</dbReference>
<evidence type="ECO:0000256" key="2">
    <source>
        <dbReference type="ARBA" id="ARBA00022448"/>
    </source>
</evidence>
<comment type="subcellular location">
    <subcellularLocation>
        <location evidence="1">Membrane</location>
        <topology evidence="1">Single-pass membrane protein</topology>
    </subcellularLocation>
</comment>
<dbReference type="PANTHER" id="PTHR42982:SF1">
    <property type="entry name" value="SEC-INDEPENDENT PROTEIN TRANSLOCASE PROTEIN TATA"/>
    <property type="match status" value="1"/>
</dbReference>
<evidence type="ECO:0000256" key="1">
    <source>
        <dbReference type="ARBA" id="ARBA00004167"/>
    </source>
</evidence>
<dbReference type="GO" id="GO:0015031">
    <property type="term" value="P:protein transport"/>
    <property type="evidence" value="ECO:0007669"/>
    <property type="project" value="UniProtKB-KW"/>
</dbReference>
<accession>E0XYA4</accession>
<evidence type="ECO:0000256" key="6">
    <source>
        <dbReference type="ARBA" id="ARBA00023010"/>
    </source>
</evidence>
<evidence type="ECO:0000256" key="7">
    <source>
        <dbReference type="ARBA" id="ARBA00023136"/>
    </source>
</evidence>
<feature type="compositionally biased region" description="Polar residues" evidence="8">
    <location>
        <begin position="70"/>
        <end position="79"/>
    </location>
</feature>
<evidence type="ECO:0008006" key="10">
    <source>
        <dbReference type="Google" id="ProtNLM"/>
    </source>
</evidence>
<evidence type="ECO:0000256" key="5">
    <source>
        <dbReference type="ARBA" id="ARBA00022989"/>
    </source>
</evidence>
<protein>
    <recommendedName>
        <fullName evidence="10">Sec-independent protein secretion pathway components</fullName>
    </recommendedName>
</protein>
<feature type="compositionally biased region" description="Basic and acidic residues" evidence="8">
    <location>
        <begin position="41"/>
        <end position="68"/>
    </location>
</feature>
<keyword evidence="2" id="KW-0813">Transport</keyword>
<evidence type="ECO:0000256" key="4">
    <source>
        <dbReference type="ARBA" id="ARBA00022927"/>
    </source>
</evidence>
<dbReference type="Gene3D" id="1.20.5.3310">
    <property type="match status" value="1"/>
</dbReference>
<dbReference type="GO" id="GO:0016020">
    <property type="term" value="C:membrane"/>
    <property type="evidence" value="ECO:0007669"/>
    <property type="project" value="UniProtKB-ARBA"/>
</dbReference>
<reference evidence="9" key="1">
    <citation type="journal article" date="2011" name="Environ. Microbiol.">
        <title>Time-series analyses of Monterey Bay coastal microbial picoplankton using a 'genome proxy' microarray.</title>
        <authorList>
            <person name="Rich V.I."/>
            <person name="Pham V.D."/>
            <person name="Eppley J."/>
            <person name="Shi Y."/>
            <person name="DeLong E.F."/>
        </authorList>
    </citation>
    <scope>NUCLEOTIDE SEQUENCE</scope>
</reference>
<keyword evidence="4" id="KW-0653">Protein transport</keyword>
<proteinExistence type="predicted"/>
<sequence length="79" mass="8302">MLGHPEILIVGVIVLILFGASAIPRFARSIGRAKAEFEKGLDAGQKDANRTVKDDAAVEHEDGGEKKGLSGSTGDAENR</sequence>
<dbReference type="InterPro" id="IPR003369">
    <property type="entry name" value="TatA/B/E"/>
</dbReference>
<dbReference type="AlphaFoldDB" id="E0XYA4"/>
<evidence type="ECO:0000313" key="9">
    <source>
        <dbReference type="EMBL" id="ADI19384.1"/>
    </source>
</evidence>
<evidence type="ECO:0000256" key="8">
    <source>
        <dbReference type="SAM" id="MobiDB-lite"/>
    </source>
</evidence>
<dbReference type="Pfam" id="PF02416">
    <property type="entry name" value="TatA_B_E"/>
    <property type="match status" value="1"/>
</dbReference>
<keyword evidence="3" id="KW-0812">Transmembrane</keyword>
<evidence type="ECO:0000256" key="3">
    <source>
        <dbReference type="ARBA" id="ARBA00022692"/>
    </source>
</evidence>
<keyword evidence="5" id="KW-1133">Transmembrane helix</keyword>
<keyword evidence="7" id="KW-0472">Membrane</keyword>
<organism evidence="9">
    <name type="scientific">uncultured Spirochaetales bacterium HF0500_06B09</name>
    <dbReference type="NCBI Taxonomy" id="710994"/>
    <lineage>
        <taxon>Bacteria</taxon>
        <taxon>Pseudomonadati</taxon>
        <taxon>Spirochaetota</taxon>
        <taxon>Spirochaetia</taxon>
        <taxon>Spirochaetales</taxon>
        <taxon>environmental samples</taxon>
    </lineage>
</organism>
<keyword evidence="6" id="KW-0811">Translocation</keyword>
<feature type="region of interest" description="Disordered" evidence="8">
    <location>
        <begin position="41"/>
        <end position="79"/>
    </location>
</feature>